<dbReference type="CDD" id="cd06592">
    <property type="entry name" value="GH31_NET37"/>
    <property type="match status" value="1"/>
</dbReference>
<feature type="domain" description="Glycosyl hydrolase family 31 C-terminal" evidence="6">
    <location>
        <begin position="593"/>
        <end position="661"/>
    </location>
</feature>
<keyword evidence="2 4" id="KW-0378">Hydrolase</keyword>
<dbReference type="InterPro" id="IPR013780">
    <property type="entry name" value="Glyco_hydro_b"/>
</dbReference>
<evidence type="ECO:0000256" key="1">
    <source>
        <dbReference type="ARBA" id="ARBA00007806"/>
    </source>
</evidence>
<dbReference type="InterPro" id="IPR000322">
    <property type="entry name" value="Glyco_hydro_31_TIM"/>
</dbReference>
<evidence type="ECO:0000313" key="8">
    <source>
        <dbReference type="Proteomes" id="UP001642483"/>
    </source>
</evidence>
<dbReference type="SUPFAM" id="SSF51011">
    <property type="entry name" value="Glycosyl hydrolase domain"/>
    <property type="match status" value="1"/>
</dbReference>
<gene>
    <name evidence="7" type="ORF">CVLEPA_LOCUS23589</name>
</gene>
<reference evidence="7 8" key="1">
    <citation type="submission" date="2024-02" db="EMBL/GenBank/DDBJ databases">
        <authorList>
            <person name="Daric V."/>
            <person name="Darras S."/>
        </authorList>
    </citation>
    <scope>NUCLEOTIDE SEQUENCE [LARGE SCALE GENOMIC DNA]</scope>
</reference>
<evidence type="ECO:0000256" key="2">
    <source>
        <dbReference type="ARBA" id="ARBA00022801"/>
    </source>
</evidence>
<dbReference type="Gene3D" id="3.20.20.80">
    <property type="entry name" value="Glycosidases"/>
    <property type="match status" value="1"/>
</dbReference>
<evidence type="ECO:0000256" key="4">
    <source>
        <dbReference type="RuleBase" id="RU361185"/>
    </source>
</evidence>
<accession>A0ABP0GH04</accession>
<dbReference type="Proteomes" id="UP001642483">
    <property type="component" value="Unassembled WGS sequence"/>
</dbReference>
<dbReference type="Gene3D" id="2.60.40.1180">
    <property type="entry name" value="Golgi alpha-mannosidase II"/>
    <property type="match status" value="1"/>
</dbReference>
<dbReference type="Pfam" id="PF21365">
    <property type="entry name" value="Glyco_hydro_31_3rd"/>
    <property type="match status" value="1"/>
</dbReference>
<sequence length="688" mass="77970">MSQKVTISFALLGIIAAGAITVLCILLLPSPLVAPDPYTYDVNDRGTIKWYNATGHEQLSIYSEVLAHLHGSFNKTDVTETVGCGRFSASITTVQRRQENVQCWKVRTKRGGILPCFNQTLRVKDCVSMTTDKGKSIFWFGGAEMISQKWPVNSMNLNRKTSFLSSDLPKRCGNVLERYFLSSHGAAVYVDPDVPLYISVHQDKDICLEAMYDGDQLVGPSYLHPVNDEIDLNYVICLAGNAKKVHQVMTDSEDGFIKRPKSLPDLKMMKHPIWSTWARFKSDIDQSVVENFAEEILLNNFTNSQLEIDDGYEKAYGDFSFSETKFPNATAMIKNLHKKGFRVTTWVTPFINLNSANYNYARKQQFFLTDDSGSPDIVRWWNGRGSVVDFTNHNAASWYKQILSDVKEQFALDSFKFDAGETSYLPSAGLNYSAVPKTNPSYYTTYYAETAFEIGGVMSEMRSSWKTQDINMYMRLMDKGSSWGTLRGFQTVIPTALTFSILGYIYVLPDMIGGNAYVLGSNNSGKPDRELYIRWIELGAFLPCMQFSISPWQYDDEVVDIAQKYVTIHRTVVYDELVKAAERYVSGEMSLLVSPVWFYSNAADDEIAFTINDQFIVGDRYLVAPIVEKGSTARNVYLPGDDRVRWIDRMREDCSDDVPGCVVQGGKWVMSYYVPLNKISWWEKSTKL</sequence>
<name>A0ABP0GH04_CLALP</name>
<evidence type="ECO:0000259" key="6">
    <source>
        <dbReference type="Pfam" id="PF21365"/>
    </source>
</evidence>
<keyword evidence="3 4" id="KW-0326">Glycosidase</keyword>
<evidence type="ECO:0000259" key="5">
    <source>
        <dbReference type="Pfam" id="PF01055"/>
    </source>
</evidence>
<dbReference type="Pfam" id="PF01055">
    <property type="entry name" value="Glyco_hydro_31_2nd"/>
    <property type="match status" value="1"/>
</dbReference>
<proteinExistence type="inferred from homology"/>
<dbReference type="SUPFAM" id="SSF51445">
    <property type="entry name" value="(Trans)glycosidases"/>
    <property type="match status" value="1"/>
</dbReference>
<feature type="domain" description="Glycoside hydrolase family 31 TIM barrel" evidence="5">
    <location>
        <begin position="285"/>
        <end position="568"/>
    </location>
</feature>
<dbReference type="PANTHER" id="PTHR43053">
    <property type="entry name" value="GLYCOSIDASE FAMILY 31"/>
    <property type="match status" value="1"/>
</dbReference>
<dbReference type="InterPro" id="IPR050985">
    <property type="entry name" value="Alpha-glycosidase_related"/>
</dbReference>
<evidence type="ECO:0000256" key="3">
    <source>
        <dbReference type="ARBA" id="ARBA00023295"/>
    </source>
</evidence>
<dbReference type="InterPro" id="IPR048395">
    <property type="entry name" value="Glyco_hydro_31_C"/>
</dbReference>
<protein>
    <submittedName>
        <fullName evidence="7">Uncharacterized protein</fullName>
    </submittedName>
</protein>
<dbReference type="InterPro" id="IPR017853">
    <property type="entry name" value="GH"/>
</dbReference>
<dbReference type="EMBL" id="CAWYQH010000119">
    <property type="protein sequence ID" value="CAK8691043.1"/>
    <property type="molecule type" value="Genomic_DNA"/>
</dbReference>
<keyword evidence="8" id="KW-1185">Reference proteome</keyword>
<dbReference type="PANTHER" id="PTHR43053:SF4">
    <property type="entry name" value="MYOGENESIS-REGULATING GLYCOSIDASE"/>
    <property type="match status" value="1"/>
</dbReference>
<organism evidence="7 8">
    <name type="scientific">Clavelina lepadiformis</name>
    <name type="common">Light-bulb sea squirt</name>
    <name type="synonym">Ascidia lepadiformis</name>
    <dbReference type="NCBI Taxonomy" id="159417"/>
    <lineage>
        <taxon>Eukaryota</taxon>
        <taxon>Metazoa</taxon>
        <taxon>Chordata</taxon>
        <taxon>Tunicata</taxon>
        <taxon>Ascidiacea</taxon>
        <taxon>Aplousobranchia</taxon>
        <taxon>Clavelinidae</taxon>
        <taxon>Clavelina</taxon>
    </lineage>
</organism>
<evidence type="ECO:0000313" key="7">
    <source>
        <dbReference type="EMBL" id="CAK8691043.1"/>
    </source>
</evidence>
<comment type="caution">
    <text evidence="7">The sequence shown here is derived from an EMBL/GenBank/DDBJ whole genome shotgun (WGS) entry which is preliminary data.</text>
</comment>
<comment type="similarity">
    <text evidence="1 4">Belongs to the glycosyl hydrolase 31 family.</text>
</comment>